<keyword evidence="2" id="KW-1185">Reference proteome</keyword>
<organism evidence="1 2">
    <name type="scientific">Amycolatopsis xylanica</name>
    <dbReference type="NCBI Taxonomy" id="589385"/>
    <lineage>
        <taxon>Bacteria</taxon>
        <taxon>Bacillati</taxon>
        <taxon>Actinomycetota</taxon>
        <taxon>Actinomycetes</taxon>
        <taxon>Pseudonocardiales</taxon>
        <taxon>Pseudonocardiaceae</taxon>
        <taxon>Amycolatopsis</taxon>
    </lineage>
</organism>
<evidence type="ECO:0000313" key="1">
    <source>
        <dbReference type="EMBL" id="SDZ07743.1"/>
    </source>
</evidence>
<accession>A0A1H3Q3C4</accession>
<sequence>MITGVNDFDFFLGTWTVVNRRLVKPLTGSDEWDEFPATSTCHTVFDGAGNFDEISFPTKGFTGMTLRLFAPETGQWSIYWANSRTGLLQPPVHGGFDDGVGLFYGDDEHDGRPVRVRYTWATGDSPRWDQAFSIDGEQTWETNWIMEFSRA</sequence>
<evidence type="ECO:0000313" key="2">
    <source>
        <dbReference type="Proteomes" id="UP000199515"/>
    </source>
</evidence>
<dbReference type="EMBL" id="FNON01000009">
    <property type="protein sequence ID" value="SDZ07743.1"/>
    <property type="molecule type" value="Genomic_DNA"/>
</dbReference>
<dbReference type="AlphaFoldDB" id="A0A1H3Q3C4"/>
<proteinExistence type="predicted"/>
<evidence type="ECO:0008006" key="3">
    <source>
        <dbReference type="Google" id="ProtNLM"/>
    </source>
</evidence>
<dbReference type="STRING" id="589385.SAMN05421504_10981"/>
<name>A0A1H3Q3C4_9PSEU</name>
<reference evidence="1 2" key="1">
    <citation type="submission" date="2016-10" db="EMBL/GenBank/DDBJ databases">
        <authorList>
            <person name="de Groot N.N."/>
        </authorList>
    </citation>
    <scope>NUCLEOTIDE SEQUENCE [LARGE SCALE GENOMIC DNA]</scope>
    <source>
        <strain evidence="1 2">CPCC 202699</strain>
    </source>
</reference>
<protein>
    <recommendedName>
        <fullName evidence="3">DUF1579 domain-containing protein</fullName>
    </recommendedName>
</protein>
<dbReference type="Proteomes" id="UP000199515">
    <property type="component" value="Unassembled WGS sequence"/>
</dbReference>
<gene>
    <name evidence="1" type="ORF">SAMN05421504_10981</name>
</gene>